<proteinExistence type="inferred from homology"/>
<dbReference type="EMBL" id="BTFZ01000001">
    <property type="protein sequence ID" value="GMM32866.1"/>
    <property type="molecule type" value="Genomic_DNA"/>
</dbReference>
<gene>
    <name evidence="10" type="ORF">DASC09_001910</name>
</gene>
<feature type="region of interest" description="Disordered" evidence="9">
    <location>
        <begin position="488"/>
        <end position="524"/>
    </location>
</feature>
<evidence type="ECO:0000256" key="9">
    <source>
        <dbReference type="SAM" id="MobiDB-lite"/>
    </source>
</evidence>
<evidence type="ECO:0000256" key="5">
    <source>
        <dbReference type="ARBA" id="ARBA00020265"/>
    </source>
</evidence>
<evidence type="ECO:0000313" key="11">
    <source>
        <dbReference type="Proteomes" id="UP001360560"/>
    </source>
</evidence>
<feature type="region of interest" description="Disordered" evidence="9">
    <location>
        <begin position="1"/>
        <end position="108"/>
    </location>
</feature>
<reference evidence="10 11" key="1">
    <citation type="journal article" date="2023" name="Elife">
        <title>Identification of key yeast species and microbe-microbe interactions impacting larval growth of Drosophila in the wild.</title>
        <authorList>
            <person name="Mure A."/>
            <person name="Sugiura Y."/>
            <person name="Maeda R."/>
            <person name="Honda K."/>
            <person name="Sakurai N."/>
            <person name="Takahashi Y."/>
            <person name="Watada M."/>
            <person name="Katoh T."/>
            <person name="Gotoh A."/>
            <person name="Gotoh Y."/>
            <person name="Taniguchi I."/>
            <person name="Nakamura K."/>
            <person name="Hayashi T."/>
            <person name="Katayama T."/>
            <person name="Uemura T."/>
            <person name="Hattori Y."/>
        </authorList>
    </citation>
    <scope>NUCLEOTIDE SEQUENCE [LARGE SCALE GENOMIC DNA]</scope>
    <source>
        <strain evidence="10 11">SC-9</strain>
    </source>
</reference>
<evidence type="ECO:0000256" key="8">
    <source>
        <dbReference type="ARBA" id="ARBA00023242"/>
    </source>
</evidence>
<evidence type="ECO:0000313" key="10">
    <source>
        <dbReference type="EMBL" id="GMM32866.1"/>
    </source>
</evidence>
<comment type="pathway">
    <text evidence="3">tRNA modification; 5-methoxycarbonylmethyl-2-thiouridine-tRNA biosynthesis.</text>
</comment>
<dbReference type="AlphaFoldDB" id="A0AAV5QE62"/>
<keyword evidence="7" id="KW-0819">tRNA processing</keyword>
<evidence type="ECO:0000256" key="7">
    <source>
        <dbReference type="ARBA" id="ARBA00022694"/>
    </source>
</evidence>
<dbReference type="GO" id="GO:0002098">
    <property type="term" value="P:tRNA wobble uridine modification"/>
    <property type="evidence" value="ECO:0007669"/>
    <property type="project" value="InterPro"/>
</dbReference>
<evidence type="ECO:0000256" key="1">
    <source>
        <dbReference type="ARBA" id="ARBA00004123"/>
    </source>
</evidence>
<evidence type="ECO:0000256" key="3">
    <source>
        <dbReference type="ARBA" id="ARBA00005043"/>
    </source>
</evidence>
<dbReference type="PANTHER" id="PTHR12896">
    <property type="entry name" value="PAX6 NEIGHBOR PROTEIN PAXNEB"/>
    <property type="match status" value="1"/>
</dbReference>
<feature type="compositionally biased region" description="Polar residues" evidence="9">
    <location>
        <begin position="514"/>
        <end position="524"/>
    </location>
</feature>
<keyword evidence="11" id="KW-1185">Reference proteome</keyword>
<evidence type="ECO:0000256" key="4">
    <source>
        <dbReference type="ARBA" id="ARBA00007573"/>
    </source>
</evidence>
<dbReference type="InterPro" id="IPR008728">
    <property type="entry name" value="Elongator_complex_protein_4"/>
</dbReference>
<keyword evidence="8" id="KW-0539">Nucleus</keyword>
<evidence type="ECO:0000256" key="2">
    <source>
        <dbReference type="ARBA" id="ARBA00004496"/>
    </source>
</evidence>
<keyword evidence="6" id="KW-0963">Cytoplasm</keyword>
<dbReference type="GO" id="GO:0005737">
    <property type="term" value="C:cytoplasm"/>
    <property type="evidence" value="ECO:0007669"/>
    <property type="project" value="UniProtKB-SubCell"/>
</dbReference>
<feature type="compositionally biased region" description="Low complexity" evidence="9">
    <location>
        <begin position="74"/>
        <end position="83"/>
    </location>
</feature>
<dbReference type="GeneID" id="90070845"/>
<comment type="similarity">
    <text evidence="4">Belongs to the ELP4 family.</text>
</comment>
<comment type="subcellular location">
    <subcellularLocation>
        <location evidence="2">Cytoplasm</location>
    </subcellularLocation>
    <subcellularLocation>
        <location evidence="1">Nucleus</location>
    </subcellularLocation>
</comment>
<dbReference type="Gene3D" id="3.40.50.300">
    <property type="entry name" value="P-loop containing nucleotide triphosphate hydrolases"/>
    <property type="match status" value="1"/>
</dbReference>
<comment type="caution">
    <text evidence="10">The sequence shown here is derived from an EMBL/GenBank/DDBJ whole genome shotgun (WGS) entry which is preliminary data.</text>
</comment>
<dbReference type="PANTHER" id="PTHR12896:SF1">
    <property type="entry name" value="ELONGATOR COMPLEX PROTEIN 4"/>
    <property type="match status" value="1"/>
</dbReference>
<dbReference type="RefSeq" id="XP_064849866.1">
    <property type="nucleotide sequence ID" value="XM_064993794.1"/>
</dbReference>
<evidence type="ECO:0000256" key="6">
    <source>
        <dbReference type="ARBA" id="ARBA00022490"/>
    </source>
</evidence>
<feature type="compositionally biased region" description="Polar residues" evidence="9">
    <location>
        <begin position="93"/>
        <end position="108"/>
    </location>
</feature>
<dbReference type="GO" id="GO:0008023">
    <property type="term" value="C:transcription elongation factor complex"/>
    <property type="evidence" value="ECO:0007669"/>
    <property type="project" value="TreeGrafter"/>
</dbReference>
<dbReference type="Pfam" id="PF05625">
    <property type="entry name" value="PAXNEB"/>
    <property type="match status" value="1"/>
</dbReference>
<dbReference type="InterPro" id="IPR027417">
    <property type="entry name" value="P-loop_NTPase"/>
</dbReference>
<dbReference type="GO" id="GO:0033588">
    <property type="term" value="C:elongator holoenzyme complex"/>
    <property type="evidence" value="ECO:0007669"/>
    <property type="project" value="InterPro"/>
</dbReference>
<organism evidence="10 11">
    <name type="scientific">Saccharomycopsis crataegensis</name>
    <dbReference type="NCBI Taxonomy" id="43959"/>
    <lineage>
        <taxon>Eukaryota</taxon>
        <taxon>Fungi</taxon>
        <taxon>Dikarya</taxon>
        <taxon>Ascomycota</taxon>
        <taxon>Saccharomycotina</taxon>
        <taxon>Saccharomycetes</taxon>
        <taxon>Saccharomycopsidaceae</taxon>
        <taxon>Saccharomycopsis</taxon>
    </lineage>
</organism>
<sequence length="524" mass="57832">MSFQRKNKVLGRPGGASGPAPNRIVPGRTPNLPGRIPNVGLVPGRSPNPLLSNSRAISNRRPVGGTVAPSHPQTTTTTTTATTESETIEDHTSQQNPSIKPSIITSQPTISTGTSDIDKLILHGGLPVGTSLLLEETGSTDYSSILLKFFAAQGIVHNRIEDPNLKNTTNCHVIVIGGGNVASWVKELPGVYKGSRKELKKKKIRENESKLSVQNIINNQEPANPTTTNSVNPNLKIAWRYGLSNSKNSDASADAKDFMNLTYPYYNNTFDITTRLIPGPRPQEITFLPVPFPGSPNKPEKSQMIALYKQIESVVKNQLETRDQQGKSVNNKIIRIILPNLLNPSTYHPSYFQTSEILPFLQSLKSLVMKYSNNLTLISSISTDLFSLNLDHGSSTIGSSASMMKTSLVKLLESQFHSILQLDPFNEQLLKLLEASYKNQPTKIQQGFINVAKIYNVSDKGMMCIKMNEYAFRNGRRNFEVGEWSIPVEEEDDGKKNKSEGNQTSKKNEEIFGTSKSTTKNIDF</sequence>
<accession>A0AAV5QE62</accession>
<protein>
    <recommendedName>
        <fullName evidence="5">Elongator complex protein 4</fullName>
    </recommendedName>
</protein>
<name>A0AAV5QE62_9ASCO</name>
<dbReference type="CDD" id="cd19494">
    <property type="entry name" value="Elp4"/>
    <property type="match status" value="1"/>
</dbReference>
<dbReference type="Proteomes" id="UP001360560">
    <property type="component" value="Unassembled WGS sequence"/>
</dbReference>